<evidence type="ECO:0008006" key="4">
    <source>
        <dbReference type="Google" id="ProtNLM"/>
    </source>
</evidence>
<dbReference type="EMBL" id="CP000383">
    <property type="protein sequence ID" value="ABG59272.1"/>
    <property type="molecule type" value="Genomic_DNA"/>
</dbReference>
<dbReference type="Proteomes" id="UP000001822">
    <property type="component" value="Chromosome"/>
</dbReference>
<reference evidence="2 3" key="1">
    <citation type="journal article" date="2007" name="Appl. Environ. Microbiol.">
        <title>Genome sequence of the cellulolytic gliding bacterium Cytophaga hutchinsonii.</title>
        <authorList>
            <person name="Xie G."/>
            <person name="Bruce D.C."/>
            <person name="Challacombe J.F."/>
            <person name="Chertkov O."/>
            <person name="Detter J.C."/>
            <person name="Gilna P."/>
            <person name="Han C.S."/>
            <person name="Lucas S."/>
            <person name="Misra M."/>
            <person name="Myers G.L."/>
            <person name="Richardson P."/>
            <person name="Tapia R."/>
            <person name="Thayer N."/>
            <person name="Thompson L.S."/>
            <person name="Brettin T.S."/>
            <person name="Henrissat B."/>
            <person name="Wilson D.B."/>
            <person name="McBride M.J."/>
        </authorList>
    </citation>
    <scope>NUCLEOTIDE SEQUENCE [LARGE SCALE GENOMIC DNA]</scope>
    <source>
        <strain evidence="3">ATCC 33406 / DSM 1761 / CIP 103989 / NBRC 15051 / NCIMB 9469 / D465</strain>
    </source>
</reference>
<feature type="transmembrane region" description="Helical" evidence="1">
    <location>
        <begin position="138"/>
        <end position="162"/>
    </location>
</feature>
<keyword evidence="1" id="KW-0812">Transmembrane</keyword>
<name>A0A6N4SSC4_CYTH3</name>
<protein>
    <recommendedName>
        <fullName evidence="4">DUF4199 domain-containing protein</fullName>
    </recommendedName>
</protein>
<proteinExistence type="predicted"/>
<keyword evidence="3" id="KW-1185">Reference proteome</keyword>
<organism evidence="2 3">
    <name type="scientific">Cytophaga hutchinsonii (strain ATCC 33406 / DSM 1761 / CIP 103989 / NBRC 15051 / NCIMB 9469 / D465)</name>
    <dbReference type="NCBI Taxonomy" id="269798"/>
    <lineage>
        <taxon>Bacteria</taxon>
        <taxon>Pseudomonadati</taxon>
        <taxon>Bacteroidota</taxon>
        <taxon>Cytophagia</taxon>
        <taxon>Cytophagales</taxon>
        <taxon>Cytophagaceae</taxon>
        <taxon>Cytophaga</taxon>
    </lineage>
</organism>
<dbReference type="Pfam" id="PF13858">
    <property type="entry name" value="DUF4199"/>
    <property type="match status" value="1"/>
</dbReference>
<dbReference type="OrthoDB" id="5766000at2"/>
<feature type="transmembrane region" description="Helical" evidence="1">
    <location>
        <begin position="77"/>
        <end position="99"/>
    </location>
</feature>
<gene>
    <name evidence="2" type="ordered locus">CHU_2006</name>
</gene>
<dbReference type="KEGG" id="chu:CHU_2006"/>
<keyword evidence="1" id="KW-0472">Membrane</keyword>
<feature type="transmembrane region" description="Helical" evidence="1">
    <location>
        <begin position="36"/>
        <end position="56"/>
    </location>
</feature>
<dbReference type="InterPro" id="IPR025250">
    <property type="entry name" value="DUF4199"/>
</dbReference>
<keyword evidence="1" id="KW-1133">Transmembrane helix</keyword>
<evidence type="ECO:0000313" key="3">
    <source>
        <dbReference type="Proteomes" id="UP000001822"/>
    </source>
</evidence>
<evidence type="ECO:0000256" key="1">
    <source>
        <dbReference type="SAM" id="Phobius"/>
    </source>
</evidence>
<dbReference type="RefSeq" id="WP_011585389.1">
    <property type="nucleotide sequence ID" value="NC_008255.1"/>
</dbReference>
<sequence length="170" mass="19097">MIIKNELLAGVAIAIASFIWICLEYIIGFHDSLIDYHMYVTNLAYVLPVIGLYWAIKKRYATFQPGQFQLKDGLMSGVLVSVTAAVLNLPLQLFFVRYINPDFFGNMIAAEAKKAIMDGGNSIVAITDAQEYYTESSYLIQGFTGFLILGLFISLMLSFRLLKKDSQKIK</sequence>
<feature type="transmembrane region" description="Helical" evidence="1">
    <location>
        <begin position="7"/>
        <end position="30"/>
    </location>
</feature>
<evidence type="ECO:0000313" key="2">
    <source>
        <dbReference type="EMBL" id="ABG59272.1"/>
    </source>
</evidence>
<dbReference type="AlphaFoldDB" id="A0A6N4SSC4"/>
<accession>A0A6N4SSC4</accession>